<feature type="transmembrane region" description="Helical" evidence="1">
    <location>
        <begin position="55"/>
        <end position="78"/>
    </location>
</feature>
<dbReference type="InterPro" id="IPR003740">
    <property type="entry name" value="YitT"/>
</dbReference>
<sequence length="237" mass="26337">MNRERRDFHLGIKKIPPTRYFIGCIFLAAISVFLEKQSHISSGGVSGLCIGISDIMHLNVGLVNLWIKGVIFTIILIFGGRSIALWTMVGAVLTGLCMWLFEMIPLYITWPKWLAFGLILLFSKFPIGLLVSKGYSTGGYTAIGQVLCRRLRIPLRISLSMLNTISILAMFVSNGAKSGALTALIALTSGFATEAWATIARKWLDSSPLDHPKIENHLKFPSQIAKMFRLKLENHEN</sequence>
<protein>
    <recommendedName>
        <fullName evidence="4">YitT family protein</fullName>
    </recommendedName>
</protein>
<feature type="transmembrane region" description="Helical" evidence="1">
    <location>
        <begin position="153"/>
        <end position="173"/>
    </location>
</feature>
<gene>
    <name evidence="2" type="ORF">B2M26_13325</name>
</gene>
<dbReference type="Pfam" id="PF02588">
    <property type="entry name" value="YitT_membrane"/>
    <property type="match status" value="1"/>
</dbReference>
<name>A0A1V4EQC3_9BACL</name>
<dbReference type="AlphaFoldDB" id="A0A1V4EQC3"/>
<dbReference type="EMBL" id="MWPS01000043">
    <property type="protein sequence ID" value="OPG15127.1"/>
    <property type="molecule type" value="Genomic_DNA"/>
</dbReference>
<reference evidence="2 3" key="1">
    <citation type="submission" date="2017-02" db="EMBL/GenBank/DDBJ databases">
        <title>Draft genome of Acidibacillus ferrooxidans Huett2.</title>
        <authorList>
            <person name="Schopf S."/>
        </authorList>
    </citation>
    <scope>NUCLEOTIDE SEQUENCE [LARGE SCALE GENOMIC DNA]</scope>
    <source>
        <strain evidence="2 3">Huett2</strain>
    </source>
</reference>
<comment type="caution">
    <text evidence="2">The sequence shown here is derived from an EMBL/GenBank/DDBJ whole genome shotgun (WGS) entry which is preliminary data.</text>
</comment>
<accession>A0A1V4EQC3</accession>
<proteinExistence type="predicted"/>
<keyword evidence="1" id="KW-0472">Membrane</keyword>
<dbReference type="Proteomes" id="UP000190229">
    <property type="component" value="Unassembled WGS sequence"/>
</dbReference>
<evidence type="ECO:0000256" key="1">
    <source>
        <dbReference type="SAM" id="Phobius"/>
    </source>
</evidence>
<feature type="transmembrane region" description="Helical" evidence="1">
    <location>
        <begin position="20"/>
        <end position="35"/>
    </location>
</feature>
<organism evidence="2 3">
    <name type="scientific">Ferroacidibacillus organovorans</name>
    <dbReference type="NCBI Taxonomy" id="1765683"/>
    <lineage>
        <taxon>Bacteria</taxon>
        <taxon>Bacillati</taxon>
        <taxon>Bacillota</taxon>
        <taxon>Bacilli</taxon>
        <taxon>Bacillales</taxon>
        <taxon>Alicyclobacillaceae</taxon>
        <taxon>Ferroacidibacillus</taxon>
    </lineage>
</organism>
<keyword evidence="3" id="KW-1185">Reference proteome</keyword>
<evidence type="ECO:0008006" key="4">
    <source>
        <dbReference type="Google" id="ProtNLM"/>
    </source>
</evidence>
<feature type="transmembrane region" description="Helical" evidence="1">
    <location>
        <begin position="113"/>
        <end position="132"/>
    </location>
</feature>
<feature type="transmembrane region" description="Helical" evidence="1">
    <location>
        <begin position="83"/>
        <end position="101"/>
    </location>
</feature>
<keyword evidence="1" id="KW-0812">Transmembrane</keyword>
<dbReference type="RefSeq" id="WP_079291678.1">
    <property type="nucleotide sequence ID" value="NZ_MWPS01000043.1"/>
</dbReference>
<evidence type="ECO:0000313" key="2">
    <source>
        <dbReference type="EMBL" id="OPG15127.1"/>
    </source>
</evidence>
<evidence type="ECO:0000313" key="3">
    <source>
        <dbReference type="Proteomes" id="UP000190229"/>
    </source>
</evidence>
<keyword evidence="1" id="KW-1133">Transmembrane helix</keyword>